<comment type="caution">
    <text evidence="1">The sequence shown here is derived from an EMBL/GenBank/DDBJ whole genome shotgun (WGS) entry which is preliminary data.</text>
</comment>
<proteinExistence type="predicted"/>
<evidence type="ECO:0000313" key="2">
    <source>
        <dbReference type="Proteomes" id="UP001218218"/>
    </source>
</evidence>
<keyword evidence="2" id="KW-1185">Reference proteome</keyword>
<evidence type="ECO:0000313" key="1">
    <source>
        <dbReference type="EMBL" id="KAJ7347081.1"/>
    </source>
</evidence>
<gene>
    <name evidence="1" type="ORF">DFH08DRAFT_809820</name>
</gene>
<organism evidence="1 2">
    <name type="scientific">Mycena albidolilacea</name>
    <dbReference type="NCBI Taxonomy" id="1033008"/>
    <lineage>
        <taxon>Eukaryota</taxon>
        <taxon>Fungi</taxon>
        <taxon>Dikarya</taxon>
        <taxon>Basidiomycota</taxon>
        <taxon>Agaricomycotina</taxon>
        <taxon>Agaricomycetes</taxon>
        <taxon>Agaricomycetidae</taxon>
        <taxon>Agaricales</taxon>
        <taxon>Marasmiineae</taxon>
        <taxon>Mycenaceae</taxon>
        <taxon>Mycena</taxon>
    </lineage>
</organism>
<dbReference type="Proteomes" id="UP001218218">
    <property type="component" value="Unassembled WGS sequence"/>
</dbReference>
<protein>
    <submittedName>
        <fullName evidence="1">Uncharacterized protein</fullName>
    </submittedName>
</protein>
<dbReference type="EMBL" id="JARIHO010000020">
    <property type="protein sequence ID" value="KAJ7347081.1"/>
    <property type="molecule type" value="Genomic_DNA"/>
</dbReference>
<dbReference type="AlphaFoldDB" id="A0AAD7ER60"/>
<sequence>MALAACSSSFLVKYIRPNYRHPLLSRTPDLSNYSKHGSCAHPLTVFLQSEDEVRVGMLLNWLALDAEGNSNDSWSTEAIIIRDAQSLLSLRVSHIPHLKLASPANQLTALDFRPFPDATLALSVLEWSPNVVDFRGINRRRDHVAIYDLERLEISELGDAEAAIEGLGSLVSRLSCDLQYLSTSFQGAMLSQIRRFLQVGNSIRYLKLLNVWFYHQLEVLEDPGDLLPRLERLEIDGTLG</sequence>
<reference evidence="1" key="1">
    <citation type="submission" date="2023-03" db="EMBL/GenBank/DDBJ databases">
        <title>Massive genome expansion in bonnet fungi (Mycena s.s.) driven by repeated elements and novel gene families across ecological guilds.</title>
        <authorList>
            <consortium name="Lawrence Berkeley National Laboratory"/>
            <person name="Harder C.B."/>
            <person name="Miyauchi S."/>
            <person name="Viragh M."/>
            <person name="Kuo A."/>
            <person name="Thoen E."/>
            <person name="Andreopoulos B."/>
            <person name="Lu D."/>
            <person name="Skrede I."/>
            <person name="Drula E."/>
            <person name="Henrissat B."/>
            <person name="Morin E."/>
            <person name="Kohler A."/>
            <person name="Barry K."/>
            <person name="LaButti K."/>
            <person name="Morin E."/>
            <person name="Salamov A."/>
            <person name="Lipzen A."/>
            <person name="Mereny Z."/>
            <person name="Hegedus B."/>
            <person name="Baldrian P."/>
            <person name="Stursova M."/>
            <person name="Weitz H."/>
            <person name="Taylor A."/>
            <person name="Grigoriev I.V."/>
            <person name="Nagy L.G."/>
            <person name="Martin F."/>
            <person name="Kauserud H."/>
        </authorList>
    </citation>
    <scope>NUCLEOTIDE SEQUENCE</scope>
    <source>
        <strain evidence="1">CBHHK002</strain>
    </source>
</reference>
<name>A0AAD7ER60_9AGAR</name>
<accession>A0AAD7ER60</accession>